<evidence type="ECO:0000313" key="2">
    <source>
        <dbReference type="EMBL" id="OQP76313.1"/>
    </source>
</evidence>
<keyword evidence="1" id="KW-1133">Transmembrane helix</keyword>
<proteinExistence type="predicted"/>
<dbReference type="GeneID" id="93993607"/>
<reference evidence="2 3" key="1">
    <citation type="journal article" date="2016" name="Plant Pathol.">
        <title>Genetic characterization of strains named as Xanthomonas axonopodis pv. dieffenbachiae leads to a taxonomic revision of the X. axonopodis species complex.</title>
        <authorList>
            <person name="Constantin E.C."/>
            <person name="Cleenwerck I."/>
            <person name="Maes M."/>
            <person name="Baeyen S."/>
            <person name="Van Malderghem C."/>
            <person name="De Vos P."/>
            <person name="Cottyn B."/>
        </authorList>
    </citation>
    <scope>NUCLEOTIDE SEQUENCE [LARGE SCALE GENOMIC DNA]</scope>
    <source>
        <strain evidence="2 3">LMG 25940</strain>
    </source>
</reference>
<feature type="transmembrane region" description="Helical" evidence="1">
    <location>
        <begin position="44"/>
        <end position="62"/>
    </location>
</feature>
<dbReference type="Proteomes" id="UP000050546">
    <property type="component" value="Unassembled WGS sequence"/>
</dbReference>
<gene>
    <name evidence="2" type="ORF">IM53_016135</name>
</gene>
<dbReference type="RefSeq" id="WP_057679210.1">
    <property type="nucleotide sequence ID" value="NZ_CP041380.1"/>
</dbReference>
<accession>A0A1V9H0D4</accession>
<protein>
    <submittedName>
        <fullName evidence="2">Uncharacterized protein</fullName>
    </submittedName>
</protein>
<dbReference type="AlphaFoldDB" id="A0A1V9H0D4"/>
<sequence>MKFVYIFCMLIAGFLLGAGGLIRWGAFLVAPEKRPFRSTWDRRGFFMAAAGIAGMIVSTAIYEASR</sequence>
<evidence type="ECO:0000256" key="1">
    <source>
        <dbReference type="SAM" id="Phobius"/>
    </source>
</evidence>
<comment type="caution">
    <text evidence="2">The sequence shown here is derived from an EMBL/GenBank/DDBJ whole genome shotgun (WGS) entry which is preliminary data.</text>
</comment>
<name>A0A1V9H0D4_9XANT</name>
<evidence type="ECO:0000313" key="3">
    <source>
        <dbReference type="Proteomes" id="UP000050546"/>
    </source>
</evidence>
<dbReference type="EMBL" id="JPYI02000088">
    <property type="protein sequence ID" value="OQP76313.1"/>
    <property type="molecule type" value="Genomic_DNA"/>
</dbReference>
<keyword evidence="1" id="KW-0812">Transmembrane</keyword>
<organism evidence="2 3">
    <name type="scientific">Xanthomonas phaseoli pv. dieffenbachiae</name>
    <dbReference type="NCBI Taxonomy" id="92828"/>
    <lineage>
        <taxon>Bacteria</taxon>
        <taxon>Pseudomonadati</taxon>
        <taxon>Pseudomonadota</taxon>
        <taxon>Gammaproteobacteria</taxon>
        <taxon>Lysobacterales</taxon>
        <taxon>Lysobacteraceae</taxon>
        <taxon>Xanthomonas</taxon>
    </lineage>
</organism>
<keyword evidence="1" id="KW-0472">Membrane</keyword>
<reference evidence="2 3" key="2">
    <citation type="journal article" date="2017" name="Plant Pathol.">
        <title>Pathogenicity and virulence gene content of Xanthomonas strains infecting Araceae, formerly known as Xanthomonas axonopodis pv. dieffenbachiae.</title>
        <authorList>
            <person name="Constantin E.C."/>
            <person name="Haegeman A."/>
            <person name="Van Vaerenbergh J."/>
            <person name="Baeyen S."/>
            <person name="Van Malderghem C."/>
            <person name="Maes M."/>
            <person name="Cottyn B."/>
        </authorList>
    </citation>
    <scope>NUCLEOTIDE SEQUENCE [LARGE SCALE GENOMIC DNA]</scope>
    <source>
        <strain evidence="2 3">LMG 25940</strain>
    </source>
</reference>